<dbReference type="EMBL" id="CP159837">
    <property type="protein sequence ID" value="XCM35898.1"/>
    <property type="molecule type" value="Genomic_DNA"/>
</dbReference>
<dbReference type="RefSeq" id="WP_054466109.1">
    <property type="nucleotide sequence ID" value="NZ_CP159837.1"/>
</dbReference>
<accession>A0AAU8J9R9</accession>
<name>A0AAU8J9R9_9CYAN</name>
<dbReference type="Gene3D" id="3.40.50.1820">
    <property type="entry name" value="alpha/beta hydrolase"/>
    <property type="match status" value="1"/>
</dbReference>
<dbReference type="SUPFAM" id="SSF53474">
    <property type="entry name" value="alpha/beta-Hydrolases"/>
    <property type="match status" value="1"/>
</dbReference>
<reference evidence="1" key="1">
    <citation type="submission" date="2024-07" db="EMBL/GenBank/DDBJ databases">
        <authorList>
            <person name="Kim Y.J."/>
            <person name="Jeong J.Y."/>
        </authorList>
    </citation>
    <scope>NUCLEOTIDE SEQUENCE</scope>
    <source>
        <strain evidence="1">GIHE-MW2</strain>
    </source>
</reference>
<evidence type="ECO:0000313" key="1">
    <source>
        <dbReference type="EMBL" id="XCM35898.1"/>
    </source>
</evidence>
<dbReference type="AlphaFoldDB" id="A0AAU8J9R9"/>
<protein>
    <recommendedName>
        <fullName evidence="2">AB hydrolase-1 domain-containing protein</fullName>
    </recommendedName>
</protein>
<gene>
    <name evidence="1" type="ORF">ABWT76_004615</name>
</gene>
<sequence>MSLSPDALWINVSPALEKFNRPLLKQLSAQTAIAKWEYSQTPDEPTSLEIAVDLLHDYLKDRQQPIHLLGHSTSGLLGLMYARRYPEKVRSRSVADATSLTLLSVGVHPAVDWQAHYYAQLQVLPCSR</sequence>
<proteinExistence type="predicted"/>
<dbReference type="InterPro" id="IPR029058">
    <property type="entry name" value="AB_hydrolase_fold"/>
</dbReference>
<organism evidence="1">
    <name type="scientific">Planktothricoides raciborskii GIHE-MW2</name>
    <dbReference type="NCBI Taxonomy" id="2792601"/>
    <lineage>
        <taxon>Bacteria</taxon>
        <taxon>Bacillati</taxon>
        <taxon>Cyanobacteriota</taxon>
        <taxon>Cyanophyceae</taxon>
        <taxon>Oscillatoriophycideae</taxon>
        <taxon>Oscillatoriales</taxon>
        <taxon>Oscillatoriaceae</taxon>
        <taxon>Planktothricoides</taxon>
    </lineage>
</organism>
<evidence type="ECO:0008006" key="2">
    <source>
        <dbReference type="Google" id="ProtNLM"/>
    </source>
</evidence>